<keyword evidence="2" id="KW-1185">Reference proteome</keyword>
<protein>
    <recommendedName>
        <fullName evidence="3">DUF333 domain-containing protein</fullName>
    </recommendedName>
</protein>
<accession>A0ABS5LYT8</accession>
<dbReference type="Pfam" id="PF03891">
    <property type="entry name" value="DUF333"/>
    <property type="match status" value="1"/>
</dbReference>
<comment type="caution">
    <text evidence="1">The sequence shown here is derived from an EMBL/GenBank/DDBJ whole genome shotgun (WGS) entry which is preliminary data.</text>
</comment>
<dbReference type="PANTHER" id="PTHR38008">
    <property type="entry name" value="HEMOLYSIN-RELATED"/>
    <property type="match status" value="1"/>
</dbReference>
<proteinExistence type="predicted"/>
<gene>
    <name evidence="1" type="ORF">DJFAAGMI_04247</name>
</gene>
<evidence type="ECO:0008006" key="3">
    <source>
        <dbReference type="Google" id="ProtNLM"/>
    </source>
</evidence>
<evidence type="ECO:0000313" key="2">
    <source>
        <dbReference type="Proteomes" id="UP001647436"/>
    </source>
</evidence>
<dbReference type="Proteomes" id="UP001647436">
    <property type="component" value="Unassembled WGS sequence"/>
</dbReference>
<sequence>MALKHDFMRHGERVGICYIGPMKKVLETTGAVLGAIVISGCAQPQATPPAAPMVGMANPASVYCAKLGGKTRIEKTGAGERGICVLPDGKEIDEWELFRRDHPAR</sequence>
<reference evidence="1 2" key="1">
    <citation type="submission" date="2020-03" db="EMBL/GenBank/DDBJ databases">
        <title>The role of nitrogen metabolism on polyethylene biodegradation.</title>
        <authorList>
            <person name="Peixoto J."/>
            <person name="Vizzotto C.S."/>
            <person name="Ramos A."/>
            <person name="Alves G."/>
            <person name="Steindorff A."/>
            <person name="Kruger R."/>
        </authorList>
    </citation>
    <scope>NUCLEOTIDE SEQUENCE [LARGE SCALE GENOMIC DNA]</scope>
    <source>
        <strain evidence="1 2">PE63</strain>
    </source>
</reference>
<dbReference type="InterPro" id="IPR005590">
    <property type="entry name" value="DUF333"/>
</dbReference>
<dbReference type="EMBL" id="JAANES010000006">
    <property type="protein sequence ID" value="MBS3021474.1"/>
    <property type="molecule type" value="Genomic_DNA"/>
</dbReference>
<dbReference type="PANTHER" id="PTHR38008:SF2">
    <property type="entry name" value="HEMOLYSIN"/>
    <property type="match status" value="1"/>
</dbReference>
<name>A0ABS5LYT8_9BURK</name>
<organism evidence="1 2">
    <name type="scientific">Comamonas brasiliensis</name>
    <dbReference type="NCBI Taxonomy" id="1812482"/>
    <lineage>
        <taxon>Bacteria</taxon>
        <taxon>Pseudomonadati</taxon>
        <taxon>Pseudomonadota</taxon>
        <taxon>Betaproteobacteria</taxon>
        <taxon>Burkholderiales</taxon>
        <taxon>Comamonadaceae</taxon>
        <taxon>Comamonas</taxon>
    </lineage>
</organism>
<evidence type="ECO:0000313" key="1">
    <source>
        <dbReference type="EMBL" id="MBS3021474.1"/>
    </source>
</evidence>